<dbReference type="InterPro" id="IPR050109">
    <property type="entry name" value="HTH-type_TetR-like_transc_reg"/>
</dbReference>
<dbReference type="SUPFAM" id="SSF46689">
    <property type="entry name" value="Homeodomain-like"/>
    <property type="match status" value="1"/>
</dbReference>
<dbReference type="RefSeq" id="WP_075124122.1">
    <property type="nucleotide sequence ID" value="NZ_MSIE01000004.1"/>
</dbReference>
<feature type="DNA-binding region" description="H-T-H motif" evidence="2">
    <location>
        <begin position="45"/>
        <end position="64"/>
    </location>
</feature>
<keyword evidence="1 2" id="KW-0238">DNA-binding</keyword>
<dbReference type="InterPro" id="IPR009057">
    <property type="entry name" value="Homeodomain-like_sf"/>
</dbReference>
<dbReference type="InterPro" id="IPR001647">
    <property type="entry name" value="HTH_TetR"/>
</dbReference>
<sequence>MAGTGAVARRTYGGRSAADRRAERRERLLDAGLDLFGTSGYAAASIEKLCTHAGVSTRNFYEEFASREDLLMALHDRIVEQAFQAVVSALSEGADAPLARRFELAVRAFVTTTASDPRWARLAYVEIIGVSNTVEKHRIAWRDRWAEFLVAEAKRAVKRGEAPQRDFCLGAVALIGAVNELVHHWSVSGGQGSLDAVIAEIVRIATAAVTAP</sequence>
<evidence type="ECO:0000259" key="3">
    <source>
        <dbReference type="PROSITE" id="PS50977"/>
    </source>
</evidence>
<keyword evidence="5" id="KW-1185">Reference proteome</keyword>
<dbReference type="AlphaFoldDB" id="A0A1Q8CXB4"/>
<proteinExistence type="predicted"/>
<evidence type="ECO:0000256" key="2">
    <source>
        <dbReference type="PROSITE-ProRule" id="PRU00335"/>
    </source>
</evidence>
<dbReference type="GO" id="GO:0000976">
    <property type="term" value="F:transcription cis-regulatory region binding"/>
    <property type="evidence" value="ECO:0007669"/>
    <property type="project" value="TreeGrafter"/>
</dbReference>
<accession>A0A1Q8CXB4</accession>
<dbReference type="SUPFAM" id="SSF48498">
    <property type="entry name" value="Tetracyclin repressor-like, C-terminal domain"/>
    <property type="match status" value="1"/>
</dbReference>
<evidence type="ECO:0000256" key="1">
    <source>
        <dbReference type="ARBA" id="ARBA00023125"/>
    </source>
</evidence>
<name>A0A1Q8CXB4_9PSEU</name>
<dbReference type="GO" id="GO:0003700">
    <property type="term" value="F:DNA-binding transcription factor activity"/>
    <property type="evidence" value="ECO:0007669"/>
    <property type="project" value="TreeGrafter"/>
</dbReference>
<gene>
    <name evidence="4" type="ORF">BU204_03845</name>
</gene>
<comment type="caution">
    <text evidence="4">The sequence shown here is derived from an EMBL/GenBank/DDBJ whole genome shotgun (WGS) entry which is preliminary data.</text>
</comment>
<dbReference type="EMBL" id="MSIE01000004">
    <property type="protein sequence ID" value="OLF18997.1"/>
    <property type="molecule type" value="Genomic_DNA"/>
</dbReference>
<dbReference type="Proteomes" id="UP000185596">
    <property type="component" value="Unassembled WGS sequence"/>
</dbReference>
<dbReference type="OrthoDB" id="4331447at2"/>
<reference evidence="4 5" key="1">
    <citation type="submission" date="2016-12" db="EMBL/GenBank/DDBJ databases">
        <title>The draft genome sequence of Actinophytocola sp. 11-183.</title>
        <authorList>
            <person name="Wang W."/>
            <person name="Yuan L."/>
        </authorList>
    </citation>
    <scope>NUCLEOTIDE SEQUENCE [LARGE SCALE GENOMIC DNA]</scope>
    <source>
        <strain evidence="4 5">11-183</strain>
    </source>
</reference>
<dbReference type="InterPro" id="IPR036271">
    <property type="entry name" value="Tet_transcr_reg_TetR-rel_C_sf"/>
</dbReference>
<dbReference type="PANTHER" id="PTHR30055:SF226">
    <property type="entry name" value="HTH-TYPE TRANSCRIPTIONAL REGULATOR PKSA"/>
    <property type="match status" value="1"/>
</dbReference>
<protein>
    <submittedName>
        <fullName evidence="4">TetR family transcriptional regulator</fullName>
    </submittedName>
</protein>
<feature type="domain" description="HTH tetR-type" evidence="3">
    <location>
        <begin position="22"/>
        <end position="82"/>
    </location>
</feature>
<evidence type="ECO:0000313" key="5">
    <source>
        <dbReference type="Proteomes" id="UP000185596"/>
    </source>
</evidence>
<organism evidence="4 5">
    <name type="scientific">Actinophytocola xanthii</name>
    <dbReference type="NCBI Taxonomy" id="1912961"/>
    <lineage>
        <taxon>Bacteria</taxon>
        <taxon>Bacillati</taxon>
        <taxon>Actinomycetota</taxon>
        <taxon>Actinomycetes</taxon>
        <taxon>Pseudonocardiales</taxon>
        <taxon>Pseudonocardiaceae</taxon>
    </lineage>
</organism>
<dbReference type="PROSITE" id="PS50977">
    <property type="entry name" value="HTH_TETR_2"/>
    <property type="match status" value="1"/>
</dbReference>
<evidence type="ECO:0000313" key="4">
    <source>
        <dbReference type="EMBL" id="OLF18997.1"/>
    </source>
</evidence>
<dbReference type="Pfam" id="PF00440">
    <property type="entry name" value="TetR_N"/>
    <property type="match status" value="1"/>
</dbReference>
<dbReference type="Gene3D" id="1.10.10.60">
    <property type="entry name" value="Homeodomain-like"/>
    <property type="match status" value="1"/>
</dbReference>
<dbReference type="PRINTS" id="PR00455">
    <property type="entry name" value="HTHTETR"/>
</dbReference>
<dbReference type="Gene3D" id="1.10.357.10">
    <property type="entry name" value="Tetracycline Repressor, domain 2"/>
    <property type="match status" value="1"/>
</dbReference>
<dbReference type="InterPro" id="IPR041490">
    <property type="entry name" value="KstR2_TetR_C"/>
</dbReference>
<dbReference type="PANTHER" id="PTHR30055">
    <property type="entry name" value="HTH-TYPE TRANSCRIPTIONAL REGULATOR RUTR"/>
    <property type="match status" value="1"/>
</dbReference>
<dbReference type="STRING" id="1912961.BU204_03845"/>
<dbReference type="Pfam" id="PF17932">
    <property type="entry name" value="TetR_C_24"/>
    <property type="match status" value="1"/>
</dbReference>